<dbReference type="EMBL" id="CAJOBJ010376833">
    <property type="protein sequence ID" value="CAF5225860.1"/>
    <property type="molecule type" value="Genomic_DNA"/>
</dbReference>
<gene>
    <name evidence="1" type="ORF">GIL414_LOCUS86818</name>
</gene>
<comment type="caution">
    <text evidence="1">The sequence shown here is derived from an EMBL/GenBank/DDBJ whole genome shotgun (WGS) entry which is preliminary data.</text>
</comment>
<feature type="non-terminal residue" evidence="1">
    <location>
        <position position="1"/>
    </location>
</feature>
<evidence type="ECO:0000313" key="2">
    <source>
        <dbReference type="Proteomes" id="UP000681720"/>
    </source>
</evidence>
<reference evidence="1" key="1">
    <citation type="submission" date="2021-02" db="EMBL/GenBank/DDBJ databases">
        <authorList>
            <person name="Nowell W R."/>
        </authorList>
    </citation>
    <scope>NUCLEOTIDE SEQUENCE</scope>
</reference>
<name>A0A8S3K7P4_9BILA</name>
<accession>A0A8S3K7P4</accession>
<protein>
    <submittedName>
        <fullName evidence="1">Uncharacterized protein</fullName>
    </submittedName>
</protein>
<dbReference type="Proteomes" id="UP000681720">
    <property type="component" value="Unassembled WGS sequence"/>
</dbReference>
<dbReference type="AlphaFoldDB" id="A0A8S3K7P4"/>
<sequence>FKQLENKPKVFRVDDKVLVLFNDVKT</sequence>
<proteinExistence type="predicted"/>
<organism evidence="1 2">
    <name type="scientific">Rotaria magnacalcarata</name>
    <dbReference type="NCBI Taxonomy" id="392030"/>
    <lineage>
        <taxon>Eukaryota</taxon>
        <taxon>Metazoa</taxon>
        <taxon>Spiralia</taxon>
        <taxon>Gnathifera</taxon>
        <taxon>Rotifera</taxon>
        <taxon>Eurotatoria</taxon>
        <taxon>Bdelloidea</taxon>
        <taxon>Philodinida</taxon>
        <taxon>Philodinidae</taxon>
        <taxon>Rotaria</taxon>
    </lineage>
</organism>
<evidence type="ECO:0000313" key="1">
    <source>
        <dbReference type="EMBL" id="CAF5225860.1"/>
    </source>
</evidence>